<proteinExistence type="predicted"/>
<dbReference type="RefSeq" id="WP_074661122.1">
    <property type="nucleotide sequence ID" value="NZ_MUGV01000019.1"/>
</dbReference>
<gene>
    <name evidence="1" type="ORF">B0A65_12020</name>
</gene>
<dbReference type="InterPro" id="IPR029063">
    <property type="entry name" value="SAM-dependent_MTases_sf"/>
</dbReference>
<keyword evidence="2" id="KW-1185">Reference proteome</keyword>
<dbReference type="PRINTS" id="PR00507">
    <property type="entry name" value="N12N6MTFRASE"/>
</dbReference>
<dbReference type="SUPFAM" id="SSF53335">
    <property type="entry name" value="S-adenosyl-L-methionine-dependent methyltransferases"/>
    <property type="match status" value="1"/>
</dbReference>
<comment type="caution">
    <text evidence="1">The sequence shown here is derived from an EMBL/GenBank/DDBJ whole genome shotgun (WGS) entry which is preliminary data.</text>
</comment>
<dbReference type="Proteomes" id="UP000198382">
    <property type="component" value="Unassembled WGS sequence"/>
</dbReference>
<evidence type="ECO:0000313" key="1">
    <source>
        <dbReference type="EMBL" id="OXA78909.1"/>
    </source>
</evidence>
<evidence type="ECO:0008006" key="3">
    <source>
        <dbReference type="Google" id="ProtNLM"/>
    </source>
</evidence>
<dbReference type="Gene3D" id="3.40.50.150">
    <property type="entry name" value="Vaccinia Virus protein VP39"/>
    <property type="match status" value="1"/>
</dbReference>
<organism evidence="1 2">
    <name type="scientific">Flavobacterium frigidimaris</name>
    <dbReference type="NCBI Taxonomy" id="262320"/>
    <lineage>
        <taxon>Bacteria</taxon>
        <taxon>Pseudomonadati</taxon>
        <taxon>Bacteroidota</taxon>
        <taxon>Flavobacteriia</taxon>
        <taxon>Flavobacteriales</taxon>
        <taxon>Flavobacteriaceae</taxon>
        <taxon>Flavobacterium</taxon>
    </lineage>
</organism>
<reference evidence="1 2" key="1">
    <citation type="submission" date="2016-11" db="EMBL/GenBank/DDBJ databases">
        <title>Whole genomes of Flavobacteriaceae.</title>
        <authorList>
            <person name="Stine C."/>
            <person name="Li C."/>
            <person name="Tadesse D."/>
        </authorList>
    </citation>
    <scope>NUCLEOTIDE SEQUENCE [LARGE SCALE GENOMIC DNA]</scope>
    <source>
        <strain evidence="1 2">DSM 15937</strain>
    </source>
</reference>
<evidence type="ECO:0000313" key="2">
    <source>
        <dbReference type="Proteomes" id="UP000198382"/>
    </source>
</evidence>
<name>A0ABX4BQS3_FLAFR</name>
<protein>
    <recommendedName>
        <fullName evidence="3">Site-specific DNA-methyltransferase (adenine-specific)</fullName>
    </recommendedName>
</protein>
<accession>A0ABX4BQS3</accession>
<sequence length="357" mass="41121">MIDKDWLNFYTPANIAAEIVNLIPQNYTPEMVVDICVGSGNFLSAASNRWQGCSTLGVDISPNLKAIDISDEIYKMDALNLKDLETINFKLNKLVLANPPFGKLDYSTKNVYYSEKLAELQIEAIKTKRIEALMLVSNLHILNDMDLFGAILPQNIFEAENLKRFKEMFLAHFDVLYIGTPGKYFSKSEVKTRIFVGKFIKEVNYKENVKIEKSIEIECRVLRGIDNSKLAKNVNINNGEFDEVVHFSNNDGKISQKRYVKKNTFSNDLKIDKYDVLVSRVGRNSGKIHYALKAYLKKYPSDYFYLLKDFKKMATEKQLQNMENCLLEKKRGLTTKYLCKKDITEQIQKITNNFSIV</sequence>
<dbReference type="EMBL" id="MUGV01000019">
    <property type="protein sequence ID" value="OXA78909.1"/>
    <property type="molecule type" value="Genomic_DNA"/>
</dbReference>